<dbReference type="EMBL" id="BARU01033731">
    <property type="protein sequence ID" value="GAH70780.1"/>
    <property type="molecule type" value="Genomic_DNA"/>
</dbReference>
<comment type="caution">
    <text evidence="1">The sequence shown here is derived from an EMBL/GenBank/DDBJ whole genome shotgun (WGS) entry which is preliminary data.</text>
</comment>
<accession>X1INF1</accession>
<gene>
    <name evidence="1" type="ORF">S03H2_53030</name>
</gene>
<feature type="non-terminal residue" evidence="1">
    <location>
        <position position="1"/>
    </location>
</feature>
<name>X1INF1_9ZZZZ</name>
<dbReference type="AlphaFoldDB" id="X1INF1"/>
<reference evidence="1" key="1">
    <citation type="journal article" date="2014" name="Front. Microbiol.">
        <title>High frequency of phylogenetically diverse reductive dehalogenase-homologous genes in deep subseafloor sedimentary metagenomes.</title>
        <authorList>
            <person name="Kawai M."/>
            <person name="Futagami T."/>
            <person name="Toyoda A."/>
            <person name="Takaki Y."/>
            <person name="Nishi S."/>
            <person name="Hori S."/>
            <person name="Arai W."/>
            <person name="Tsubouchi T."/>
            <person name="Morono Y."/>
            <person name="Uchiyama I."/>
            <person name="Ito T."/>
            <person name="Fujiyama A."/>
            <person name="Inagaki F."/>
            <person name="Takami H."/>
        </authorList>
    </citation>
    <scope>NUCLEOTIDE SEQUENCE</scope>
    <source>
        <strain evidence="1">Expedition CK06-06</strain>
    </source>
</reference>
<evidence type="ECO:0000313" key="1">
    <source>
        <dbReference type="EMBL" id="GAH70780.1"/>
    </source>
</evidence>
<sequence length="32" mass="3490">RKLSTIIVKYIINLKPLKLGENPAVALKDIAG</sequence>
<proteinExistence type="predicted"/>
<organism evidence="1">
    <name type="scientific">marine sediment metagenome</name>
    <dbReference type="NCBI Taxonomy" id="412755"/>
    <lineage>
        <taxon>unclassified sequences</taxon>
        <taxon>metagenomes</taxon>
        <taxon>ecological metagenomes</taxon>
    </lineage>
</organism>
<protein>
    <submittedName>
        <fullName evidence="1">Uncharacterized protein</fullName>
    </submittedName>
</protein>